<keyword evidence="2" id="KW-0902">Two-component regulatory system</keyword>
<organism evidence="5 6">
    <name type="scientific">Mucilaginibacter robiniae</name>
    <dbReference type="NCBI Taxonomy" id="2728022"/>
    <lineage>
        <taxon>Bacteria</taxon>
        <taxon>Pseudomonadati</taxon>
        <taxon>Bacteroidota</taxon>
        <taxon>Sphingobacteriia</taxon>
        <taxon>Sphingobacteriales</taxon>
        <taxon>Sphingobacteriaceae</taxon>
        <taxon>Mucilaginibacter</taxon>
    </lineage>
</organism>
<evidence type="ECO:0000256" key="3">
    <source>
        <dbReference type="PROSITE-ProRule" id="PRU00169"/>
    </source>
</evidence>
<sequence length="123" mass="13581">MSNKILVIDDNKFILDLVSYILDNNGYQVEVFNKAEGVLDHIETSHPRLVILDVGLPDADGRDLCRQIKQSAKSNNIPVVMCSGRSDVRECLNQQGAPDAILAKPFDINQLMQVVMEKLSAAA</sequence>
<dbReference type="InterPro" id="IPR001789">
    <property type="entry name" value="Sig_transdc_resp-reg_receiver"/>
</dbReference>
<reference evidence="5 6" key="1">
    <citation type="submission" date="2020-04" db="EMBL/GenBank/DDBJ databases">
        <title>Genome sequencing of novel species.</title>
        <authorList>
            <person name="Heo J."/>
            <person name="Kim S.-J."/>
            <person name="Kim J.-S."/>
            <person name="Hong S.-B."/>
            <person name="Kwon S.-W."/>
        </authorList>
    </citation>
    <scope>NUCLEOTIDE SEQUENCE [LARGE SCALE GENOMIC DNA]</scope>
    <source>
        <strain evidence="5 6">F39-2</strain>
    </source>
</reference>
<dbReference type="SMART" id="SM00448">
    <property type="entry name" value="REC"/>
    <property type="match status" value="1"/>
</dbReference>
<proteinExistence type="predicted"/>
<keyword evidence="6" id="KW-1185">Reference proteome</keyword>
<feature type="domain" description="Response regulatory" evidence="4">
    <location>
        <begin position="4"/>
        <end position="119"/>
    </location>
</feature>
<name>A0A7L5DX60_9SPHI</name>
<dbReference type="AlphaFoldDB" id="A0A7L5DX60"/>
<dbReference type="PROSITE" id="PS50110">
    <property type="entry name" value="RESPONSE_REGULATORY"/>
    <property type="match status" value="1"/>
</dbReference>
<dbReference type="Proteomes" id="UP000503278">
    <property type="component" value="Chromosome"/>
</dbReference>
<gene>
    <name evidence="5" type="ORF">HH214_01770</name>
</gene>
<dbReference type="EMBL" id="CP051682">
    <property type="protein sequence ID" value="QJD94687.1"/>
    <property type="molecule type" value="Genomic_DNA"/>
</dbReference>
<evidence type="ECO:0000259" key="4">
    <source>
        <dbReference type="PROSITE" id="PS50110"/>
    </source>
</evidence>
<evidence type="ECO:0000256" key="2">
    <source>
        <dbReference type="ARBA" id="ARBA00023012"/>
    </source>
</evidence>
<dbReference type="InterPro" id="IPR011006">
    <property type="entry name" value="CheY-like_superfamily"/>
</dbReference>
<dbReference type="KEGG" id="mrob:HH214_01770"/>
<evidence type="ECO:0000313" key="5">
    <source>
        <dbReference type="EMBL" id="QJD94687.1"/>
    </source>
</evidence>
<dbReference type="Pfam" id="PF00072">
    <property type="entry name" value="Response_reg"/>
    <property type="match status" value="1"/>
</dbReference>
<feature type="modified residue" description="4-aspartylphosphate" evidence="3">
    <location>
        <position position="53"/>
    </location>
</feature>
<dbReference type="SUPFAM" id="SSF52172">
    <property type="entry name" value="CheY-like"/>
    <property type="match status" value="1"/>
</dbReference>
<dbReference type="InterPro" id="IPR050595">
    <property type="entry name" value="Bact_response_regulator"/>
</dbReference>
<evidence type="ECO:0000256" key="1">
    <source>
        <dbReference type="ARBA" id="ARBA00022553"/>
    </source>
</evidence>
<protein>
    <submittedName>
        <fullName evidence="5">Response regulator</fullName>
    </submittedName>
</protein>
<dbReference type="PANTHER" id="PTHR44591">
    <property type="entry name" value="STRESS RESPONSE REGULATOR PROTEIN 1"/>
    <property type="match status" value="1"/>
</dbReference>
<accession>A0A7L5DX60</accession>
<evidence type="ECO:0000313" key="6">
    <source>
        <dbReference type="Proteomes" id="UP000503278"/>
    </source>
</evidence>
<dbReference type="PANTHER" id="PTHR44591:SF14">
    <property type="entry name" value="PROTEIN PILG"/>
    <property type="match status" value="1"/>
</dbReference>
<dbReference type="RefSeq" id="WP_169605704.1">
    <property type="nucleotide sequence ID" value="NZ_CP051682.1"/>
</dbReference>
<dbReference type="GO" id="GO:0000160">
    <property type="term" value="P:phosphorelay signal transduction system"/>
    <property type="evidence" value="ECO:0007669"/>
    <property type="project" value="UniProtKB-KW"/>
</dbReference>
<dbReference type="Gene3D" id="3.40.50.2300">
    <property type="match status" value="1"/>
</dbReference>
<keyword evidence="1 3" id="KW-0597">Phosphoprotein</keyword>